<feature type="domain" description="RCK C-terminal" evidence="4">
    <location>
        <begin position="257"/>
        <end position="341"/>
    </location>
</feature>
<keyword evidence="2" id="KW-0812">Transmembrane</keyword>
<dbReference type="EMBL" id="CP129118">
    <property type="protein sequence ID" value="WOV87788.1"/>
    <property type="molecule type" value="Genomic_DNA"/>
</dbReference>
<dbReference type="Pfam" id="PF02080">
    <property type="entry name" value="TrkA_C"/>
    <property type="match status" value="1"/>
</dbReference>
<dbReference type="Proteomes" id="UP001303902">
    <property type="component" value="Chromosome"/>
</dbReference>
<protein>
    <submittedName>
        <fullName evidence="5">Potassium channel protein</fullName>
    </submittedName>
</protein>
<evidence type="ECO:0000313" key="6">
    <source>
        <dbReference type="Proteomes" id="UP001303902"/>
    </source>
</evidence>
<keyword evidence="6" id="KW-1185">Reference proteome</keyword>
<dbReference type="PROSITE" id="PS51201">
    <property type="entry name" value="RCK_N"/>
    <property type="match status" value="1"/>
</dbReference>
<dbReference type="SUPFAM" id="SSF116726">
    <property type="entry name" value="TrkA C-terminal domain-like"/>
    <property type="match status" value="1"/>
</dbReference>
<dbReference type="InterPro" id="IPR006037">
    <property type="entry name" value="RCK_C"/>
</dbReference>
<dbReference type="InterPro" id="IPR036721">
    <property type="entry name" value="RCK_C_sf"/>
</dbReference>
<name>A0ABZ0L5N1_9BACL</name>
<sequence length="346" mass="38847">MYRHWLKINIRYRRLIFLLATTVLLVATAVIGFMYFEELSFFNALWMTIVSIMTIGYGDIYPTTEEGRWFALILVPLGAGIVTYGLGMGASYFIEQHLSEKVWVKRMEKQISNLSEHIVICGFGRVAQQVYKQLRDDEEDVPLIVIHDNEEDLKEALEPHVLRIIGDPTDKETLRKARVDHAQALITALSSDADNVFITLTAKSLNEDITIAARAEKDGSEDILTKAGATSVINPSIIGGRELAMSIIKPTGTVYINDLIRSEEKEFMVGEIDLNQDESIIGSTIDDADLRKEFDITLVAILRKGELISNPDLDEQLQAGDKLIVIGNQEKIEAFTINKNKGYKPQ</sequence>
<dbReference type="InterPro" id="IPR003148">
    <property type="entry name" value="RCK_N"/>
</dbReference>
<evidence type="ECO:0000313" key="5">
    <source>
        <dbReference type="EMBL" id="WOV87788.1"/>
    </source>
</evidence>
<accession>A0ABZ0L5N1</accession>
<dbReference type="Gene3D" id="3.30.70.1450">
    <property type="entry name" value="Regulator of K+ conductance, C-terminal domain"/>
    <property type="match status" value="1"/>
</dbReference>
<evidence type="ECO:0000259" key="4">
    <source>
        <dbReference type="PROSITE" id="PS51202"/>
    </source>
</evidence>
<evidence type="ECO:0000256" key="1">
    <source>
        <dbReference type="ARBA" id="ARBA00004651"/>
    </source>
</evidence>
<dbReference type="InterPro" id="IPR013099">
    <property type="entry name" value="K_chnl_dom"/>
</dbReference>
<keyword evidence="5" id="KW-0813">Transport</keyword>
<comment type="subcellular location">
    <subcellularLocation>
        <location evidence="1">Cell membrane</location>
        <topology evidence="1">Multi-pass membrane protein</topology>
    </subcellularLocation>
</comment>
<feature type="domain" description="RCK N-terminal" evidence="3">
    <location>
        <begin position="115"/>
        <end position="234"/>
    </location>
</feature>
<dbReference type="GO" id="GO:0034220">
    <property type="term" value="P:monoatomic ion transmembrane transport"/>
    <property type="evidence" value="ECO:0007669"/>
    <property type="project" value="UniProtKB-KW"/>
</dbReference>
<dbReference type="Pfam" id="PF02254">
    <property type="entry name" value="TrkA_N"/>
    <property type="match status" value="1"/>
</dbReference>
<dbReference type="InterPro" id="IPR050721">
    <property type="entry name" value="Trk_Ktr_HKT_K-transport"/>
</dbReference>
<keyword evidence="5" id="KW-0406">Ion transport</keyword>
<feature type="transmembrane region" description="Helical" evidence="2">
    <location>
        <begin position="12"/>
        <end position="35"/>
    </location>
</feature>
<dbReference type="RefSeq" id="WP_317968225.1">
    <property type="nucleotide sequence ID" value="NZ_CP129118.1"/>
</dbReference>
<dbReference type="PROSITE" id="PS51202">
    <property type="entry name" value="RCK_C"/>
    <property type="match status" value="1"/>
</dbReference>
<dbReference type="PANTHER" id="PTHR43833:SF9">
    <property type="entry name" value="POTASSIUM CHANNEL PROTEIN YUGO-RELATED"/>
    <property type="match status" value="1"/>
</dbReference>
<dbReference type="PANTHER" id="PTHR43833">
    <property type="entry name" value="POTASSIUM CHANNEL PROTEIN 2-RELATED-RELATED"/>
    <property type="match status" value="1"/>
</dbReference>
<keyword evidence="5" id="KW-0407">Ion channel</keyword>
<evidence type="ECO:0000259" key="3">
    <source>
        <dbReference type="PROSITE" id="PS51201"/>
    </source>
</evidence>
<reference evidence="5 6" key="1">
    <citation type="submission" date="2023-06" db="EMBL/GenBank/DDBJ databases">
        <title>Sporosarcina sp. nov., isolated from Korean tranditional fermented seafood 'Jeotgal'.</title>
        <authorList>
            <person name="Yang A.I."/>
            <person name="Shin N.-R."/>
        </authorList>
    </citation>
    <scope>NUCLEOTIDE SEQUENCE [LARGE SCALE GENOMIC DNA]</scope>
    <source>
        <strain evidence="5 6">T2O-4</strain>
    </source>
</reference>
<proteinExistence type="predicted"/>
<dbReference type="SUPFAM" id="SSF51735">
    <property type="entry name" value="NAD(P)-binding Rossmann-fold domains"/>
    <property type="match status" value="1"/>
</dbReference>
<dbReference type="SUPFAM" id="SSF81324">
    <property type="entry name" value="Voltage-gated potassium channels"/>
    <property type="match status" value="1"/>
</dbReference>
<gene>
    <name evidence="5" type="ORF">QWT69_01315</name>
</gene>
<keyword evidence="2" id="KW-0472">Membrane</keyword>
<dbReference type="Pfam" id="PF07885">
    <property type="entry name" value="Ion_trans_2"/>
    <property type="match status" value="1"/>
</dbReference>
<organism evidence="5 6">
    <name type="scientific">Sporosarcina oncorhynchi</name>
    <dbReference type="NCBI Taxonomy" id="3056444"/>
    <lineage>
        <taxon>Bacteria</taxon>
        <taxon>Bacillati</taxon>
        <taxon>Bacillota</taxon>
        <taxon>Bacilli</taxon>
        <taxon>Bacillales</taxon>
        <taxon>Caryophanaceae</taxon>
        <taxon>Sporosarcina</taxon>
    </lineage>
</organism>
<feature type="transmembrane region" description="Helical" evidence="2">
    <location>
        <begin position="41"/>
        <end position="58"/>
    </location>
</feature>
<dbReference type="InterPro" id="IPR036291">
    <property type="entry name" value="NAD(P)-bd_dom_sf"/>
</dbReference>
<evidence type="ECO:0000256" key="2">
    <source>
        <dbReference type="SAM" id="Phobius"/>
    </source>
</evidence>
<dbReference type="Gene3D" id="3.40.50.720">
    <property type="entry name" value="NAD(P)-binding Rossmann-like Domain"/>
    <property type="match status" value="1"/>
</dbReference>
<keyword evidence="2" id="KW-1133">Transmembrane helix</keyword>
<feature type="transmembrane region" description="Helical" evidence="2">
    <location>
        <begin position="70"/>
        <end position="94"/>
    </location>
</feature>
<dbReference type="Gene3D" id="1.10.287.70">
    <property type="match status" value="1"/>
</dbReference>